<accession>A0AAW1S4Z9</accession>
<proteinExistence type="predicted"/>
<name>A0AAW1S4Z9_9CHLO</name>
<dbReference type="EMBL" id="JALJOS010000003">
    <property type="protein sequence ID" value="KAK9841135.1"/>
    <property type="molecule type" value="Genomic_DNA"/>
</dbReference>
<reference evidence="1 2" key="1">
    <citation type="journal article" date="2024" name="Nat. Commun.">
        <title>Phylogenomics reveals the evolutionary origins of lichenization in chlorophyte algae.</title>
        <authorList>
            <person name="Puginier C."/>
            <person name="Libourel C."/>
            <person name="Otte J."/>
            <person name="Skaloud P."/>
            <person name="Haon M."/>
            <person name="Grisel S."/>
            <person name="Petersen M."/>
            <person name="Berrin J.G."/>
            <person name="Delaux P.M."/>
            <person name="Dal Grande F."/>
            <person name="Keller J."/>
        </authorList>
    </citation>
    <scope>NUCLEOTIDE SEQUENCE [LARGE SCALE GENOMIC DNA]</scope>
    <source>
        <strain evidence="1 2">SAG 2145</strain>
    </source>
</reference>
<organism evidence="1 2">
    <name type="scientific">Apatococcus lobatus</name>
    <dbReference type="NCBI Taxonomy" id="904363"/>
    <lineage>
        <taxon>Eukaryota</taxon>
        <taxon>Viridiplantae</taxon>
        <taxon>Chlorophyta</taxon>
        <taxon>core chlorophytes</taxon>
        <taxon>Trebouxiophyceae</taxon>
        <taxon>Chlorellales</taxon>
        <taxon>Chlorellaceae</taxon>
        <taxon>Apatococcus</taxon>
    </lineage>
</organism>
<comment type="caution">
    <text evidence="1">The sequence shown here is derived from an EMBL/GenBank/DDBJ whole genome shotgun (WGS) entry which is preliminary data.</text>
</comment>
<protein>
    <submittedName>
        <fullName evidence="1">Uncharacterized protein</fullName>
    </submittedName>
</protein>
<evidence type="ECO:0000313" key="2">
    <source>
        <dbReference type="Proteomes" id="UP001438707"/>
    </source>
</evidence>
<evidence type="ECO:0000313" key="1">
    <source>
        <dbReference type="EMBL" id="KAK9841135.1"/>
    </source>
</evidence>
<dbReference type="Proteomes" id="UP001438707">
    <property type="component" value="Unassembled WGS sequence"/>
</dbReference>
<keyword evidence="2" id="KW-1185">Reference proteome</keyword>
<gene>
    <name evidence="1" type="ORF">WJX74_000485</name>
</gene>
<dbReference type="AlphaFoldDB" id="A0AAW1S4Z9"/>
<sequence>MRAISRHELEVEPRNCNSLTTSYNSFAVALSGGPEDFPGICTSVTKTLWRSSSCLTCVPRAASCCLSLGRSKNARAAHLCLSQWRQKSASKGTAPESRQLRSSLAGDIAKPERTWRAARPFLSIQYNRRQEVQSSRASKSSFLLRRRRRSLLWNIRTKPEGSLQTTSGPRVSLGLSDILAQLKAVADWTDNQVDVDEVREVLLKKLGGNTLGEIHAAALADDCAVLAVLNNTLSDEAILQLSHLLITVRDLAAEDVPMVRPLKGKQLFGVLAGRMITHEQDSVRTLNILAQQSNFSIYAKWSGAEPGQCLAWNTKQPQLFS</sequence>